<sequence length="297" mass="32783">MAKAPTPSNIYFVEVESIASSVGGVLYGMYSVMAVLALASLVFQRSKASRGTIFLIAVITTMLLFETLNTIASTFLMASDIRSFSASSYPKATTAVIIVDLVVSKLNFFLNDLVIVWRAWSIVEPRPRWVQAVLVFCVFLSFGAVLVDIILATDSTLAGPNLNYTTARVVMPLSLLVTNIVATAIIGLRTWNFCTALKYIGEDAGGRVRHLTEVLMLLVETGCIYSLILILVVLDITLDAFSTEARYMLTSIIPHVTCIYPCLMVLIIMFKKRSYDAKYQEHPTAVWSISPQMSFMT</sequence>
<feature type="transmembrane region" description="Helical" evidence="1">
    <location>
        <begin position="214"/>
        <end position="234"/>
    </location>
</feature>
<organism evidence="2 3">
    <name type="scientific">Rhodocollybia butyracea</name>
    <dbReference type="NCBI Taxonomy" id="206335"/>
    <lineage>
        <taxon>Eukaryota</taxon>
        <taxon>Fungi</taxon>
        <taxon>Dikarya</taxon>
        <taxon>Basidiomycota</taxon>
        <taxon>Agaricomycotina</taxon>
        <taxon>Agaricomycetes</taxon>
        <taxon>Agaricomycetidae</taxon>
        <taxon>Agaricales</taxon>
        <taxon>Marasmiineae</taxon>
        <taxon>Omphalotaceae</taxon>
        <taxon>Rhodocollybia</taxon>
    </lineage>
</organism>
<name>A0A9P5PZ17_9AGAR</name>
<keyword evidence="1" id="KW-1133">Transmembrane helix</keyword>
<feature type="transmembrane region" description="Helical" evidence="1">
    <location>
        <begin position="129"/>
        <end position="153"/>
    </location>
</feature>
<feature type="transmembrane region" description="Helical" evidence="1">
    <location>
        <begin position="18"/>
        <end position="41"/>
    </location>
</feature>
<dbReference type="AlphaFoldDB" id="A0A9P5PZ17"/>
<comment type="caution">
    <text evidence="2">The sequence shown here is derived from an EMBL/GenBank/DDBJ whole genome shotgun (WGS) entry which is preliminary data.</text>
</comment>
<proteinExistence type="predicted"/>
<evidence type="ECO:0000256" key="1">
    <source>
        <dbReference type="SAM" id="Phobius"/>
    </source>
</evidence>
<keyword evidence="1" id="KW-0812">Transmembrane</keyword>
<reference evidence="2" key="1">
    <citation type="submission" date="2020-11" db="EMBL/GenBank/DDBJ databases">
        <authorList>
            <consortium name="DOE Joint Genome Institute"/>
            <person name="Ahrendt S."/>
            <person name="Riley R."/>
            <person name="Andreopoulos W."/>
            <person name="Labutti K."/>
            <person name="Pangilinan J."/>
            <person name="Ruiz-Duenas F.J."/>
            <person name="Barrasa J.M."/>
            <person name="Sanchez-Garcia M."/>
            <person name="Camarero S."/>
            <person name="Miyauchi S."/>
            <person name="Serrano A."/>
            <person name="Linde D."/>
            <person name="Babiker R."/>
            <person name="Drula E."/>
            <person name="Ayuso-Fernandez I."/>
            <person name="Pacheco R."/>
            <person name="Padilla G."/>
            <person name="Ferreira P."/>
            <person name="Barriuso J."/>
            <person name="Kellner H."/>
            <person name="Castanera R."/>
            <person name="Alfaro M."/>
            <person name="Ramirez L."/>
            <person name="Pisabarro A.G."/>
            <person name="Kuo A."/>
            <person name="Tritt A."/>
            <person name="Lipzen A."/>
            <person name="He G."/>
            <person name="Yan M."/>
            <person name="Ng V."/>
            <person name="Cullen D."/>
            <person name="Martin F."/>
            <person name="Rosso M.-N."/>
            <person name="Henrissat B."/>
            <person name="Hibbett D."/>
            <person name="Martinez A.T."/>
            <person name="Grigoriev I.V."/>
        </authorList>
    </citation>
    <scope>NUCLEOTIDE SEQUENCE</scope>
    <source>
        <strain evidence="2">AH 40177</strain>
    </source>
</reference>
<dbReference type="Proteomes" id="UP000772434">
    <property type="component" value="Unassembled WGS sequence"/>
</dbReference>
<accession>A0A9P5PZ17</accession>
<keyword evidence="1" id="KW-0472">Membrane</keyword>
<evidence type="ECO:0000313" key="3">
    <source>
        <dbReference type="Proteomes" id="UP000772434"/>
    </source>
</evidence>
<keyword evidence="3" id="KW-1185">Reference proteome</keyword>
<gene>
    <name evidence="2" type="ORF">BDP27DRAFT_1446682</name>
</gene>
<protein>
    <submittedName>
        <fullName evidence="2">Uncharacterized protein</fullName>
    </submittedName>
</protein>
<feature type="transmembrane region" description="Helical" evidence="1">
    <location>
        <begin position="95"/>
        <end position="117"/>
    </location>
</feature>
<dbReference type="EMBL" id="JADNRY010000037">
    <property type="protein sequence ID" value="KAF9070790.1"/>
    <property type="molecule type" value="Genomic_DNA"/>
</dbReference>
<feature type="transmembrane region" description="Helical" evidence="1">
    <location>
        <begin position="53"/>
        <end position="75"/>
    </location>
</feature>
<dbReference type="OrthoDB" id="3174319at2759"/>
<evidence type="ECO:0000313" key="2">
    <source>
        <dbReference type="EMBL" id="KAF9070790.1"/>
    </source>
</evidence>
<feature type="transmembrane region" description="Helical" evidence="1">
    <location>
        <begin position="246"/>
        <end position="270"/>
    </location>
</feature>
<feature type="transmembrane region" description="Helical" evidence="1">
    <location>
        <begin position="173"/>
        <end position="194"/>
    </location>
</feature>